<dbReference type="InParanoid" id="Q2LRN8"/>
<keyword evidence="1 3" id="KW-0560">Oxidoreductase</keyword>
<dbReference type="Gene3D" id="3.40.50.970">
    <property type="match status" value="1"/>
</dbReference>
<dbReference type="PANTHER" id="PTHR32154">
    <property type="entry name" value="PYRUVATE-FLAVODOXIN OXIDOREDUCTASE-RELATED"/>
    <property type="match status" value="1"/>
</dbReference>
<gene>
    <name evidence="3" type="ORF">SYN_03162</name>
</gene>
<dbReference type="OrthoDB" id="9794954at2"/>
<organism evidence="3 4">
    <name type="scientific">Syntrophus aciditrophicus (strain SB)</name>
    <dbReference type="NCBI Taxonomy" id="56780"/>
    <lineage>
        <taxon>Bacteria</taxon>
        <taxon>Pseudomonadati</taxon>
        <taxon>Thermodesulfobacteriota</taxon>
        <taxon>Syntrophia</taxon>
        <taxon>Syntrophales</taxon>
        <taxon>Syntrophaceae</taxon>
        <taxon>Syntrophus</taxon>
    </lineage>
</organism>
<evidence type="ECO:0000313" key="4">
    <source>
        <dbReference type="Proteomes" id="UP000001933"/>
    </source>
</evidence>
<dbReference type="AlphaFoldDB" id="Q2LRN8"/>
<dbReference type="HOGENOM" id="CLU_017038_0_1_7"/>
<protein>
    <submittedName>
        <fullName evidence="3">2-oxoacid ferredoxin oxidoreductase, alpha subunit</fullName>
        <ecNumber evidence="3">1.2.7.-</ecNumber>
    </submittedName>
</protein>
<dbReference type="InterPro" id="IPR009014">
    <property type="entry name" value="Transketo_C/PFOR_II"/>
</dbReference>
<dbReference type="Proteomes" id="UP000001933">
    <property type="component" value="Chromosome"/>
</dbReference>
<sequence>MYLTRAALEMPVHFEQAEDEISALNTALGASYAGLRSMVATSGGGFALMTEAVSLAGMTETPVVVVVAQRPGPSTGLPTRTEQGDLNFILHAGHGEFPRLLYAPGSIEEAISLARRSFELADRYQIPVFILTDQYLADSIQLLDNRPELTVYNREYEVFDDSYCRYALTPDGLSPLTYPGLSEALVKVDSDEHTEEGKITEDLNLRVWMVDKRLRKGRLLEEEAVPPALFGERNAGVYLICWGSNKEIVEETAARLQSEGRSVTALHFSQVYPLTPAMIENIPLMGKRLIVIENNATGQFAKLLKRELSLVADDLILKYNGLCFSVKELYDEVMNRLSGDGGTK</sequence>
<evidence type="ECO:0000259" key="2">
    <source>
        <dbReference type="Pfam" id="PF01855"/>
    </source>
</evidence>
<dbReference type="eggNOG" id="COG0674">
    <property type="taxonomic scope" value="Bacteria"/>
</dbReference>
<dbReference type="CDD" id="cd07034">
    <property type="entry name" value="TPP_PYR_PFOR_IOR-alpha_like"/>
    <property type="match status" value="1"/>
</dbReference>
<dbReference type="Pfam" id="PF01855">
    <property type="entry name" value="POR_N"/>
    <property type="match status" value="1"/>
</dbReference>
<dbReference type="KEGG" id="sat:SYN_03162"/>
<dbReference type="InterPro" id="IPR029061">
    <property type="entry name" value="THDP-binding"/>
</dbReference>
<dbReference type="GO" id="GO:0006979">
    <property type="term" value="P:response to oxidative stress"/>
    <property type="evidence" value="ECO:0007669"/>
    <property type="project" value="TreeGrafter"/>
</dbReference>
<dbReference type="InterPro" id="IPR050722">
    <property type="entry name" value="Pyruvate:ferred/Flavod_OxRd"/>
</dbReference>
<dbReference type="InterPro" id="IPR002880">
    <property type="entry name" value="Pyrv_Fd/Flavodoxin_OxRdtase_N"/>
</dbReference>
<accession>Q2LRN8</accession>
<dbReference type="EMBL" id="CP000252">
    <property type="protein sequence ID" value="ABC76744.1"/>
    <property type="molecule type" value="Genomic_DNA"/>
</dbReference>
<dbReference type="SUPFAM" id="SSF52518">
    <property type="entry name" value="Thiamin diphosphate-binding fold (THDP-binding)"/>
    <property type="match status" value="1"/>
</dbReference>
<evidence type="ECO:0000256" key="1">
    <source>
        <dbReference type="ARBA" id="ARBA00023002"/>
    </source>
</evidence>
<evidence type="ECO:0000313" key="3">
    <source>
        <dbReference type="EMBL" id="ABC76744.1"/>
    </source>
</evidence>
<dbReference type="STRING" id="56780.SYN_03162"/>
<dbReference type="Gene3D" id="3.40.50.920">
    <property type="match status" value="1"/>
</dbReference>
<reference evidence="3 4" key="1">
    <citation type="journal article" date="2007" name="Proc. Natl. Acad. Sci. U.S.A.">
        <title>The genome of Syntrophus aciditrophicus: life at the thermodynamic limit of microbial growth.</title>
        <authorList>
            <person name="McInerney M.J."/>
            <person name="Rohlin L."/>
            <person name="Mouttaki H."/>
            <person name="Kim U."/>
            <person name="Krupp R.S."/>
            <person name="Rios-Hernandez L."/>
            <person name="Sieber J."/>
            <person name="Struchtemeyer C.G."/>
            <person name="Bhattacharyya A."/>
            <person name="Campbell J.W."/>
            <person name="Gunsalus R.P."/>
        </authorList>
    </citation>
    <scope>NUCLEOTIDE SEQUENCE [LARGE SCALE GENOMIC DNA]</scope>
    <source>
        <strain evidence="3 4">SB</strain>
    </source>
</reference>
<proteinExistence type="predicted"/>
<dbReference type="GO" id="GO:0016491">
    <property type="term" value="F:oxidoreductase activity"/>
    <property type="evidence" value="ECO:0007669"/>
    <property type="project" value="UniProtKB-KW"/>
</dbReference>
<name>Q2LRN8_SYNAS</name>
<keyword evidence="4" id="KW-1185">Reference proteome</keyword>
<dbReference type="EC" id="1.2.7.-" evidence="3"/>
<feature type="domain" description="Pyruvate flavodoxin/ferredoxin oxidoreductase pyrimidine binding" evidence="2">
    <location>
        <begin position="12"/>
        <end position="205"/>
    </location>
</feature>
<dbReference type="SUPFAM" id="SSF52922">
    <property type="entry name" value="TK C-terminal domain-like"/>
    <property type="match status" value="1"/>
</dbReference>
<dbReference type="PANTHER" id="PTHR32154:SF20">
    <property type="entry name" value="2-OXOGLUTARATE OXIDOREDUCTASE SUBUNIT KORA"/>
    <property type="match status" value="1"/>
</dbReference>